<feature type="domain" description="C3H1-type" evidence="6">
    <location>
        <begin position="973"/>
        <end position="1002"/>
    </location>
</feature>
<dbReference type="PROSITE" id="PS50089">
    <property type="entry name" value="ZF_RING_2"/>
    <property type="match status" value="1"/>
</dbReference>
<feature type="compositionally biased region" description="Polar residues" evidence="4">
    <location>
        <begin position="1778"/>
        <end position="1789"/>
    </location>
</feature>
<dbReference type="Gene3D" id="3.40.220.10">
    <property type="entry name" value="Leucine Aminopeptidase, subunit E, domain 1"/>
    <property type="match status" value="1"/>
</dbReference>
<dbReference type="SUPFAM" id="SSF57850">
    <property type="entry name" value="RING/U-box"/>
    <property type="match status" value="1"/>
</dbReference>
<dbReference type="SMART" id="SM00184">
    <property type="entry name" value="RING"/>
    <property type="match status" value="1"/>
</dbReference>
<dbReference type="InterPro" id="IPR043472">
    <property type="entry name" value="Macro_dom-like"/>
</dbReference>
<comment type="caution">
    <text evidence="7">The sequence shown here is derived from an EMBL/GenBank/DDBJ whole genome shotgun (WGS) entry which is preliminary data.</text>
</comment>
<evidence type="ECO:0000313" key="8">
    <source>
        <dbReference type="Proteomes" id="UP000663828"/>
    </source>
</evidence>
<evidence type="ECO:0000259" key="6">
    <source>
        <dbReference type="PROSITE" id="PS50103"/>
    </source>
</evidence>
<feature type="region of interest" description="Disordered" evidence="4">
    <location>
        <begin position="1751"/>
        <end position="1789"/>
    </location>
</feature>
<evidence type="ECO:0000259" key="5">
    <source>
        <dbReference type="PROSITE" id="PS50089"/>
    </source>
</evidence>
<feature type="compositionally biased region" description="Low complexity" evidence="4">
    <location>
        <begin position="1934"/>
        <end position="1945"/>
    </location>
</feature>
<name>A0A815F0B0_ADIRI</name>
<dbReference type="InterPro" id="IPR019261">
    <property type="entry name" value="PARG_cat_microbial"/>
</dbReference>
<keyword evidence="8" id="KW-1185">Reference proteome</keyword>
<dbReference type="Pfam" id="PF10021">
    <property type="entry name" value="PARG_cat_microb"/>
    <property type="match status" value="1"/>
</dbReference>
<proteinExistence type="predicted"/>
<evidence type="ECO:0008006" key="9">
    <source>
        <dbReference type="Google" id="ProtNLM"/>
    </source>
</evidence>
<feature type="domain" description="RING-type" evidence="5">
    <location>
        <begin position="4"/>
        <end position="46"/>
    </location>
</feature>
<dbReference type="EMBL" id="CAJNOR010002640">
    <property type="protein sequence ID" value="CAF1321792.1"/>
    <property type="molecule type" value="Genomic_DNA"/>
</dbReference>
<dbReference type="Gene3D" id="3.30.40.10">
    <property type="entry name" value="Zinc/RING finger domain, C3HC4 (zinc finger)"/>
    <property type="match status" value="1"/>
</dbReference>
<keyword evidence="3" id="KW-0479">Metal-binding</keyword>
<dbReference type="PANTHER" id="PTHR35596:SF1">
    <property type="entry name" value="MICROBIAL-TYPE PARG CATALYTIC DOMAIN-CONTAINING PROTEIN"/>
    <property type="match status" value="1"/>
</dbReference>
<evidence type="ECO:0000256" key="1">
    <source>
        <dbReference type="ARBA" id="ARBA00022771"/>
    </source>
</evidence>
<dbReference type="Proteomes" id="UP000663828">
    <property type="component" value="Unassembled WGS sequence"/>
</dbReference>
<dbReference type="PANTHER" id="PTHR35596">
    <property type="entry name" value="DUF2263 DOMAIN-CONTAINING PROTEIN"/>
    <property type="match status" value="1"/>
</dbReference>
<dbReference type="InterPro" id="IPR001841">
    <property type="entry name" value="Znf_RING"/>
</dbReference>
<feature type="compositionally biased region" description="Low complexity" evidence="4">
    <location>
        <begin position="89"/>
        <end position="116"/>
    </location>
</feature>
<evidence type="ECO:0000256" key="3">
    <source>
        <dbReference type="PROSITE-ProRule" id="PRU00723"/>
    </source>
</evidence>
<keyword evidence="1 3" id="KW-0863">Zinc-finger</keyword>
<dbReference type="CDD" id="cd16448">
    <property type="entry name" value="RING-H2"/>
    <property type="match status" value="1"/>
</dbReference>
<gene>
    <name evidence="7" type="ORF">XAT740_LOCUS29953</name>
</gene>
<feature type="region of interest" description="Disordered" evidence="4">
    <location>
        <begin position="503"/>
        <end position="527"/>
    </location>
</feature>
<evidence type="ECO:0000256" key="4">
    <source>
        <dbReference type="SAM" id="MobiDB-lite"/>
    </source>
</evidence>
<dbReference type="InterPro" id="IPR000571">
    <property type="entry name" value="Znf_CCCH"/>
</dbReference>
<feature type="zinc finger region" description="C3H1-type" evidence="3">
    <location>
        <begin position="973"/>
        <end position="1002"/>
    </location>
</feature>
<dbReference type="InterPro" id="IPR012664">
    <property type="entry name" value="CHP02452"/>
</dbReference>
<feature type="compositionally biased region" description="Basic and acidic residues" evidence="4">
    <location>
        <begin position="509"/>
        <end position="527"/>
    </location>
</feature>
<keyword evidence="2 3" id="KW-0862">Zinc</keyword>
<feature type="region of interest" description="Disordered" evidence="4">
    <location>
        <begin position="57"/>
        <end position="143"/>
    </location>
</feature>
<dbReference type="NCBIfam" id="TIGR02452">
    <property type="entry name" value="TIGR02452 family protein"/>
    <property type="match status" value="1"/>
</dbReference>
<dbReference type="SUPFAM" id="SSF52949">
    <property type="entry name" value="Macro domain-like"/>
    <property type="match status" value="1"/>
</dbReference>
<accession>A0A815F0B0</accession>
<organism evidence="7 8">
    <name type="scientific">Adineta ricciae</name>
    <name type="common">Rotifer</name>
    <dbReference type="NCBI Taxonomy" id="249248"/>
    <lineage>
        <taxon>Eukaryota</taxon>
        <taxon>Metazoa</taxon>
        <taxon>Spiralia</taxon>
        <taxon>Gnathifera</taxon>
        <taxon>Rotifera</taxon>
        <taxon>Eurotatoria</taxon>
        <taxon>Bdelloidea</taxon>
        <taxon>Adinetida</taxon>
        <taxon>Adinetidae</taxon>
        <taxon>Adineta</taxon>
    </lineage>
</organism>
<dbReference type="GO" id="GO:0008270">
    <property type="term" value="F:zinc ion binding"/>
    <property type="evidence" value="ECO:0007669"/>
    <property type="project" value="UniProtKB-KW"/>
</dbReference>
<dbReference type="InterPro" id="IPR013083">
    <property type="entry name" value="Znf_RING/FYVE/PHD"/>
</dbReference>
<feature type="compositionally biased region" description="Basic and acidic residues" evidence="4">
    <location>
        <begin position="126"/>
        <end position="137"/>
    </location>
</feature>
<feature type="region of interest" description="Disordered" evidence="4">
    <location>
        <begin position="1925"/>
        <end position="1952"/>
    </location>
</feature>
<dbReference type="Pfam" id="PF13639">
    <property type="entry name" value="zf-RING_2"/>
    <property type="match status" value="1"/>
</dbReference>
<feature type="region of interest" description="Disordered" evidence="4">
    <location>
        <begin position="1264"/>
        <end position="1283"/>
    </location>
</feature>
<feature type="compositionally biased region" description="Low complexity" evidence="4">
    <location>
        <begin position="1758"/>
        <end position="1767"/>
    </location>
</feature>
<feature type="compositionally biased region" description="Basic and acidic residues" evidence="4">
    <location>
        <begin position="1271"/>
        <end position="1280"/>
    </location>
</feature>
<sequence>MDECFICECSLYDGGATITSPCGHTFHRQCVADRLTKKNKRDCKKCGKHWDVKATLADENGNGGSTAAAVSDNNNYTGGDGNAKESSKAKSGSTRKSSRSSSSSSSGQTSTTGTASYKGGNGGDAKSTEKGSTDRRSKYPVYIPEIPFTTEDTQEFEKTVSEGIRSDAEGKVDDIKFFPNFGFGIVYVTSEAMKRNLVEKVRKVKLSIGDAEITISFSDTLEVISYVVLNKDDHRTSTRLPTPEEISKKWATHLKVDEPLSCVVLDAQFPNIYRLTSEFSNRFLDSAVKKKFAIDDISAQTYIFADCSLLEGLTKSTTEKTLEEAIKESLQDDNISPSCLYTQVSRQTHNACVIVTDEARKWTAQSCIDIDSRQISRRSFNYHLLIEPVSKTDVDRIINHQVFNGKVINHKCADKKLLVIIEDKYVFGKCLRLKKLEINGKRFRISENVASQEMDDCEINAQTWYKTKMAEVKPDIMQFLDDPDHFIFKCRWNEKAWLEEFQNSASTPHHGDRDRGASRSEKSAKPDQTRHLLRMTVMLDTFAAVKKKHYLVGDKKVTLNLDDKLTTIIYNHQSKLEKCSKIPYEKIQHDRTNIRVQEEDCLVVYEQLVKDGYRPVLLNMANQTTPGGGYKKGDGAQEENIFRRSDYFRSLDLELDSYHDQRAERFICTSDCEEEPVGDEKRIYPMDEFDAIYTSGLTVFRHSEDRGYAYMNKPLTDVCAIAIAAYRVPELDDNRLAPEAAVGMRKKIETIFSIAYRYGHDSLVLSAFGCGAFKNPPEHVAQLFLSVIEQYAGFFKLVVFAIIDDHNTGGQLNREGNFKPFEKLDGKSVKFAKLASIPNTIIGPYRLLSDGSTVSDVCIFDSAPCKFAAMCNDRNPDHLRNFSHPPLCAMAFDKNQCDKSSDRVHMYSFIHPRKCLDGGECTLIDNKKHCQEFEHPPFCSKEGYCTNMEAVHLREYRHLPLCPEAHKCKDFLKNIKVHCDQYRHCKPGCPYGNRCNKYHDKQHLNECHHPFLPPCPFTPFHCRSYNDFFRENKKNSSTFFDDDQHLRQFSHVCWYGNNCKEQTEKHIKYFIHIDRQSCSFGDKCERMKQEDHLNTFTHRNIPDIRPLCKHDKRCTSQTDQSHNTRFRHSASPEDMDAIGCRNTNVDINFVQNQRNITDNINKCLRNALPSPSRFPEDILRWFCVVQPVYRCSQIMFELFVLQQKVMSQYYTKKLKEPEFVADLVLQHDQIRCIEARGKRSVKEDVKQYITIMVEEEYVSLSRGSFSSNQHTDNRRKKEEDLQQSISQQDIDIIKKTTRSMAKRAFECSSFVISKSTSSKSFDKEKTISTILGPHLGHDHGDIFIIFKREILHHPDSSFSIQSAASLHDDETYRRYPWLGRDPCSTEGRTQQYNKSKLHVSVPGYESTATLELVATVSQYLHKDGRSVNLDTVLREWPRMSEYKGIEANLPGLIPISYIDQVYIPDNMYHLLDQDAREIIDNTLKDRITTIPRKGTSSGVSTSSQDFINDRLNKQSSQQNEDSIARPLRGFIFTLSPSNFETHTLLPLTISQAFAQHRTDRTQSSRDNTTIIYWQAMCGDMMLTLSSDKEEFDKNRTSSRSLICYLARTPDTNEGEYREEASYLNSGYPSEHETYVRKETYAVGSKKFYTGCNTDDFMTFCLKIQRSIGKITLSHAGPNSLYNNSTISFTFGKTELDLVALEFIRLSAGECAVPIRNVMICFEEQADLHPKVDTNMGKDSQLNDERSCNNRARLQPKQSEPSSPSSPSVKAQHGVGFSKQAQSSSVNSNPASLIPCRENVNCLLQLSNEKEHNSKFSHPCRFSELCRNREAHLTHEPHRVPTCVSDKNCSLLTSAYHRADHRHTGLPDYLIPCRHQQKCHDNTVEHRIKYSHGEQVYEFSSLGAGRDSTDIIPCKWGSKCRDTDNQQHCRKYSHPKPVSSPSNSSSVATRKFK</sequence>
<evidence type="ECO:0000256" key="2">
    <source>
        <dbReference type="ARBA" id="ARBA00022833"/>
    </source>
</evidence>
<evidence type="ECO:0000313" key="7">
    <source>
        <dbReference type="EMBL" id="CAF1321792.1"/>
    </source>
</evidence>
<reference evidence="7" key="1">
    <citation type="submission" date="2021-02" db="EMBL/GenBank/DDBJ databases">
        <authorList>
            <person name="Nowell W R."/>
        </authorList>
    </citation>
    <scope>NUCLEOTIDE SEQUENCE</scope>
</reference>
<dbReference type="PROSITE" id="PS50103">
    <property type="entry name" value="ZF_C3H1"/>
    <property type="match status" value="1"/>
</dbReference>
<protein>
    <recommendedName>
        <fullName evidence="9">RING-type domain-containing protein</fullName>
    </recommendedName>
</protein>